<organism evidence="2 3">
    <name type="scientific">Coccomyxa subellipsoidea</name>
    <dbReference type="NCBI Taxonomy" id="248742"/>
    <lineage>
        <taxon>Eukaryota</taxon>
        <taxon>Viridiplantae</taxon>
        <taxon>Chlorophyta</taxon>
        <taxon>core chlorophytes</taxon>
        <taxon>Trebouxiophyceae</taxon>
        <taxon>Trebouxiophyceae incertae sedis</taxon>
        <taxon>Coccomyxaceae</taxon>
        <taxon>Coccomyxa</taxon>
    </lineage>
</organism>
<reference evidence="2 3" key="1">
    <citation type="journal article" date="2024" name="Nat. Commun.">
        <title>Phylogenomics reveals the evolutionary origins of lichenization in chlorophyte algae.</title>
        <authorList>
            <person name="Puginier C."/>
            <person name="Libourel C."/>
            <person name="Otte J."/>
            <person name="Skaloud P."/>
            <person name="Haon M."/>
            <person name="Grisel S."/>
            <person name="Petersen M."/>
            <person name="Berrin J.G."/>
            <person name="Delaux P.M."/>
            <person name="Dal Grande F."/>
            <person name="Keller J."/>
        </authorList>
    </citation>
    <scope>NUCLEOTIDE SEQUENCE [LARGE SCALE GENOMIC DNA]</scope>
    <source>
        <strain evidence="2 3">SAG 216-7</strain>
    </source>
</reference>
<evidence type="ECO:0000313" key="3">
    <source>
        <dbReference type="Proteomes" id="UP001491310"/>
    </source>
</evidence>
<proteinExistence type="predicted"/>
<accession>A0ABR2YZH4</accession>
<keyword evidence="3" id="KW-1185">Reference proteome</keyword>
<dbReference type="EMBL" id="JALJOT010000002">
    <property type="protein sequence ID" value="KAK9917115.1"/>
    <property type="molecule type" value="Genomic_DNA"/>
</dbReference>
<name>A0ABR2YZH4_9CHLO</name>
<sequence>MLRWRIQLEFGERRSLAHFVAPNSSFVVKSIKGTYPPITAGELIASEGHAYGSNFNDPEWQRIAYSTEGFTAAAATRGPARHALSQNPSLGPEDLFPEEAQRIAVA</sequence>
<evidence type="ECO:0000313" key="2">
    <source>
        <dbReference type="EMBL" id="KAK9917115.1"/>
    </source>
</evidence>
<comment type="caution">
    <text evidence="2">The sequence shown here is derived from an EMBL/GenBank/DDBJ whole genome shotgun (WGS) entry which is preliminary data.</text>
</comment>
<protein>
    <submittedName>
        <fullName evidence="2">Uncharacterized protein</fullName>
    </submittedName>
</protein>
<feature type="region of interest" description="Disordered" evidence="1">
    <location>
        <begin position="76"/>
        <end position="96"/>
    </location>
</feature>
<evidence type="ECO:0000256" key="1">
    <source>
        <dbReference type="SAM" id="MobiDB-lite"/>
    </source>
</evidence>
<dbReference type="Proteomes" id="UP001491310">
    <property type="component" value="Unassembled WGS sequence"/>
</dbReference>
<gene>
    <name evidence="2" type="ORF">WJX75_001029</name>
</gene>